<name>J7R9B9_HUIN7</name>
<dbReference type="RefSeq" id="XP_022465700.1">
    <property type="nucleotide sequence ID" value="XM_022609289.1"/>
</dbReference>
<dbReference type="Pfam" id="PF14610">
    <property type="entry name" value="Psg1"/>
    <property type="match status" value="1"/>
</dbReference>
<evidence type="ECO:0000256" key="2">
    <source>
        <dbReference type="SAM" id="SignalP"/>
    </source>
</evidence>
<proteinExistence type="predicted"/>
<evidence type="ECO:0000313" key="3">
    <source>
        <dbReference type="EMBL" id="CCK71455.1"/>
    </source>
</evidence>
<feature type="transmembrane region" description="Helical" evidence="1">
    <location>
        <begin position="314"/>
        <end position="336"/>
    </location>
</feature>
<dbReference type="Proteomes" id="UP000006310">
    <property type="component" value="Chromosome 8"/>
</dbReference>
<dbReference type="OrthoDB" id="4084551at2759"/>
<dbReference type="GO" id="GO:0006605">
    <property type="term" value="P:protein targeting"/>
    <property type="evidence" value="ECO:0007669"/>
    <property type="project" value="EnsemblFungi"/>
</dbReference>
<dbReference type="GO" id="GO:0051604">
    <property type="term" value="P:protein maturation"/>
    <property type="evidence" value="ECO:0007669"/>
    <property type="project" value="EnsemblFungi"/>
</dbReference>
<organism evidence="3 4">
    <name type="scientific">Huiozyma naganishii (strain ATCC MYA-139 / BCRC 22969 / CBS 8797 / KCTC 17520 / NBRC 10181 / NCYC 3082 / Yp74L-3)</name>
    <name type="common">Yeast</name>
    <name type="synonym">Kazachstania naganishii</name>
    <dbReference type="NCBI Taxonomy" id="1071383"/>
    <lineage>
        <taxon>Eukaryota</taxon>
        <taxon>Fungi</taxon>
        <taxon>Dikarya</taxon>
        <taxon>Ascomycota</taxon>
        <taxon>Saccharomycotina</taxon>
        <taxon>Saccharomycetes</taxon>
        <taxon>Saccharomycetales</taxon>
        <taxon>Saccharomycetaceae</taxon>
        <taxon>Huiozyma</taxon>
    </lineage>
</organism>
<keyword evidence="1" id="KW-1133">Transmembrane helix</keyword>
<keyword evidence="2" id="KW-0732">Signal</keyword>
<reference evidence="3 4" key="1">
    <citation type="journal article" date="2011" name="Proc. Natl. Acad. Sci. U.S.A.">
        <title>Evolutionary erosion of yeast sex chromosomes by mating-type switching accidents.</title>
        <authorList>
            <person name="Gordon J.L."/>
            <person name="Armisen D."/>
            <person name="Proux-Wera E."/>
            <person name="Oheigeartaigh S.S."/>
            <person name="Byrne K.P."/>
            <person name="Wolfe K.H."/>
        </authorList>
    </citation>
    <scope>NUCLEOTIDE SEQUENCE [LARGE SCALE GENOMIC DNA]</scope>
    <source>
        <strain evidence="4">ATCC MYA-139 / BCRC 22969 / CBS 8797 / CCRC 22969 / KCTC 17520 / NBRC 10181 / NCYC 3082</strain>
    </source>
</reference>
<feature type="signal peptide" evidence="2">
    <location>
        <begin position="1"/>
        <end position="20"/>
    </location>
</feature>
<keyword evidence="1" id="KW-0812">Transmembrane</keyword>
<feature type="chain" id="PRO_5003796931" evidence="2">
    <location>
        <begin position="21"/>
        <end position="390"/>
    </location>
</feature>
<accession>J7R9B9</accession>
<dbReference type="HOGENOM" id="CLU_041040_0_0_1"/>
<evidence type="ECO:0000313" key="4">
    <source>
        <dbReference type="Proteomes" id="UP000006310"/>
    </source>
</evidence>
<dbReference type="AlphaFoldDB" id="J7R9B9"/>
<dbReference type="InterPro" id="IPR028000">
    <property type="entry name" value="Pma1"/>
</dbReference>
<dbReference type="KEGG" id="kng:KNAG_0H00390"/>
<keyword evidence="1" id="KW-0472">Membrane</keyword>
<sequence>MRIVSWAVCLGALVPSLVSGYKRVHRPKDKETTSEEPKPWIRTIYSTQKEIVTPTVIAGVTFSAKPLATPDPLEPWVSLNKDGSPKTIKPEIKNGRTRKARPDYSTYFQTLGIVTMKYDEVQAHNMDPNDVYEEEIFIDEDKTYVSLNPIGRCTPAGYFNKGLSKDISSEPFCTPRENVLWKVDKTYFVSWYTHFFRDENSDKVIDRVRVHLSYVREKADEKGFHKRDIKGTFFSSEWLKNVDGMLPVTVDEKWLQGYYERKIIVSVQPENVPDDEFNPLLNGVMVNMLLGSKVAKTTKEEWARQDAGIYDREWYYVALSIPTVVVIAIVAIYFFLQLNGKNRDFSDVTRSALAKKHRVLGPISKMKKFKNMKNHKYSELPISNKSSKQY</sequence>
<dbReference type="GeneID" id="34527187"/>
<dbReference type="eggNOG" id="ENOG502QVDR">
    <property type="taxonomic scope" value="Eukaryota"/>
</dbReference>
<dbReference type="OMA" id="RCTPDRY"/>
<keyword evidence="4" id="KW-1185">Reference proteome</keyword>
<protein>
    <submittedName>
        <fullName evidence="3">Uncharacterized protein</fullName>
    </submittedName>
</protein>
<dbReference type="GO" id="GO:0005794">
    <property type="term" value="C:Golgi apparatus"/>
    <property type="evidence" value="ECO:0007669"/>
    <property type="project" value="EnsemblFungi"/>
</dbReference>
<dbReference type="EMBL" id="HE978321">
    <property type="protein sequence ID" value="CCK71455.1"/>
    <property type="molecule type" value="Genomic_DNA"/>
</dbReference>
<reference evidence="4" key="2">
    <citation type="submission" date="2012-08" db="EMBL/GenBank/DDBJ databases">
        <title>Genome sequence of Kazachstania naganishii.</title>
        <authorList>
            <person name="Gordon J.L."/>
            <person name="Armisen D."/>
            <person name="Proux-Wera E."/>
            <person name="OhEigeartaigh S.S."/>
            <person name="Byrne K.P."/>
            <person name="Wolfe K.H."/>
        </authorList>
    </citation>
    <scope>NUCLEOTIDE SEQUENCE [LARGE SCALE GENOMIC DNA]</scope>
    <source>
        <strain evidence="4">ATCC MYA-139 / BCRC 22969 / CBS 8797 / CCRC 22969 / KCTC 17520 / NBRC 10181 / NCYC 3082</strain>
    </source>
</reference>
<evidence type="ECO:0000256" key="1">
    <source>
        <dbReference type="SAM" id="Phobius"/>
    </source>
</evidence>
<gene>
    <name evidence="3" type="primary">KNAG0H00390</name>
    <name evidence="3" type="ordered locus">KNAG_0H00390</name>
</gene>